<organism evidence="1 2">
    <name type="scientific">Hebeloma cylindrosporum</name>
    <dbReference type="NCBI Taxonomy" id="76867"/>
    <lineage>
        <taxon>Eukaryota</taxon>
        <taxon>Fungi</taxon>
        <taxon>Dikarya</taxon>
        <taxon>Basidiomycota</taxon>
        <taxon>Agaricomycotina</taxon>
        <taxon>Agaricomycetes</taxon>
        <taxon>Agaricomycetidae</taxon>
        <taxon>Agaricales</taxon>
        <taxon>Agaricineae</taxon>
        <taxon>Hymenogastraceae</taxon>
        <taxon>Hebeloma</taxon>
    </lineage>
</organism>
<dbReference type="AlphaFoldDB" id="A0A0C3BV69"/>
<name>A0A0C3BV69_HEBCY</name>
<evidence type="ECO:0000313" key="2">
    <source>
        <dbReference type="Proteomes" id="UP000053424"/>
    </source>
</evidence>
<protein>
    <submittedName>
        <fullName evidence="1">Uncharacterized protein</fullName>
    </submittedName>
</protein>
<dbReference type="HOGENOM" id="CLU_2688101_0_0_1"/>
<accession>A0A0C3BV69</accession>
<dbReference type="Proteomes" id="UP000053424">
    <property type="component" value="Unassembled WGS sequence"/>
</dbReference>
<proteinExistence type="predicted"/>
<reference evidence="1 2" key="1">
    <citation type="submission" date="2014-04" db="EMBL/GenBank/DDBJ databases">
        <authorList>
            <consortium name="DOE Joint Genome Institute"/>
            <person name="Kuo A."/>
            <person name="Gay G."/>
            <person name="Dore J."/>
            <person name="Kohler A."/>
            <person name="Nagy L.G."/>
            <person name="Floudas D."/>
            <person name="Copeland A."/>
            <person name="Barry K.W."/>
            <person name="Cichocki N."/>
            <person name="Veneault-Fourrey C."/>
            <person name="LaButti K."/>
            <person name="Lindquist E.A."/>
            <person name="Lipzen A."/>
            <person name="Lundell T."/>
            <person name="Morin E."/>
            <person name="Murat C."/>
            <person name="Sun H."/>
            <person name="Tunlid A."/>
            <person name="Henrissat B."/>
            <person name="Grigoriev I.V."/>
            <person name="Hibbett D.S."/>
            <person name="Martin F."/>
            <person name="Nordberg H.P."/>
            <person name="Cantor M.N."/>
            <person name="Hua S.X."/>
        </authorList>
    </citation>
    <scope>NUCLEOTIDE SEQUENCE [LARGE SCALE GENOMIC DNA]</scope>
    <source>
        <strain evidence="2">h7</strain>
    </source>
</reference>
<gene>
    <name evidence="1" type="ORF">M413DRAFT_322893</name>
</gene>
<dbReference type="EMBL" id="KN831810">
    <property type="protein sequence ID" value="KIM35974.1"/>
    <property type="molecule type" value="Genomic_DNA"/>
</dbReference>
<reference evidence="2" key="2">
    <citation type="submission" date="2015-01" db="EMBL/GenBank/DDBJ databases">
        <title>Evolutionary Origins and Diversification of the Mycorrhizal Mutualists.</title>
        <authorList>
            <consortium name="DOE Joint Genome Institute"/>
            <consortium name="Mycorrhizal Genomics Consortium"/>
            <person name="Kohler A."/>
            <person name="Kuo A."/>
            <person name="Nagy L.G."/>
            <person name="Floudas D."/>
            <person name="Copeland A."/>
            <person name="Barry K.W."/>
            <person name="Cichocki N."/>
            <person name="Veneault-Fourrey C."/>
            <person name="LaButti K."/>
            <person name="Lindquist E.A."/>
            <person name="Lipzen A."/>
            <person name="Lundell T."/>
            <person name="Morin E."/>
            <person name="Murat C."/>
            <person name="Riley R."/>
            <person name="Ohm R."/>
            <person name="Sun H."/>
            <person name="Tunlid A."/>
            <person name="Henrissat B."/>
            <person name="Grigoriev I.V."/>
            <person name="Hibbett D.S."/>
            <person name="Martin F."/>
        </authorList>
    </citation>
    <scope>NUCLEOTIDE SEQUENCE [LARGE SCALE GENOMIC DNA]</scope>
    <source>
        <strain evidence="2">h7</strain>
    </source>
</reference>
<evidence type="ECO:0000313" key="1">
    <source>
        <dbReference type="EMBL" id="KIM35974.1"/>
    </source>
</evidence>
<keyword evidence="2" id="KW-1185">Reference proteome</keyword>
<sequence length="74" mass="8510">MEMIPHIYSEETQRSKCTSGIRSAARLDWKNLARSCSATYLLGFNRDYNALLSNSARRFGSFLPQCNVWDYIAL</sequence>